<dbReference type="AlphaFoldDB" id="V6LV02"/>
<dbReference type="EMBL" id="KI546040">
    <property type="protein sequence ID" value="EST47531.1"/>
    <property type="molecule type" value="Genomic_DNA"/>
</dbReference>
<evidence type="ECO:0000313" key="1">
    <source>
        <dbReference type="EMBL" id="EST47531.1"/>
    </source>
</evidence>
<reference evidence="1" key="1">
    <citation type="journal article" date="2014" name="PLoS Genet.">
        <title>The Genome of Spironucleus salmonicida Highlights a Fish Pathogen Adapted to Fluctuating Environments.</title>
        <authorList>
            <person name="Xu F."/>
            <person name="Jerlstrom-Hultqvist J."/>
            <person name="Einarsson E."/>
            <person name="Astvaldsson A."/>
            <person name="Svard S.G."/>
            <person name="Andersson J.O."/>
        </authorList>
    </citation>
    <scope>NUCLEOTIDE SEQUENCE</scope>
</reference>
<proteinExistence type="predicted"/>
<name>V6LV02_9EUKA</name>
<accession>V6LV02</accession>
<organism evidence="1">
    <name type="scientific">Spironucleus salmonicida</name>
    <dbReference type="NCBI Taxonomy" id="348837"/>
    <lineage>
        <taxon>Eukaryota</taxon>
        <taxon>Metamonada</taxon>
        <taxon>Diplomonadida</taxon>
        <taxon>Hexamitidae</taxon>
        <taxon>Hexamitinae</taxon>
        <taxon>Spironucleus</taxon>
    </lineage>
</organism>
<protein>
    <submittedName>
        <fullName evidence="1">Uncharacterized protein</fullName>
    </submittedName>
</protein>
<gene>
    <name evidence="1" type="ORF">SS50377_12515</name>
</gene>
<sequence length="155" mass="18282">MIMSRMLNAWKYARSSCPATKSRTSMSISGRFASLPVWWQMNLSSRLKITLVWSRSTCSSVSAKSRSSRYDSRMRVVVRSSACGFSLIMNEYSLPQSCEFTRWQLLRIAPFFIQLFTIFLLQSQHWFLTSIRLFYENYCLYSNQFFKQTINIIIQ</sequence>